<dbReference type="PANTHER" id="PTHR30438:SF2">
    <property type="entry name" value="MEMBRANE PROTEIN"/>
    <property type="match status" value="1"/>
</dbReference>
<protein>
    <submittedName>
        <fullName evidence="3">Multidrug resistance efflux pump</fullName>
    </submittedName>
</protein>
<dbReference type="eggNOG" id="COG1566">
    <property type="taxonomic scope" value="Bacteria"/>
</dbReference>
<dbReference type="Proteomes" id="UP000024816">
    <property type="component" value="Unassembled WGS sequence"/>
</dbReference>
<dbReference type="STRING" id="1280952.HJA_13370"/>
<dbReference type="Pfam" id="PF25917">
    <property type="entry name" value="BSH_RND"/>
    <property type="match status" value="1"/>
</dbReference>
<keyword evidence="4" id="KW-1185">Reference proteome</keyword>
<proteinExistence type="predicted"/>
<dbReference type="PROSITE" id="PS51257">
    <property type="entry name" value="PROKAR_LIPOPROTEIN"/>
    <property type="match status" value="1"/>
</dbReference>
<feature type="coiled-coil region" evidence="1">
    <location>
        <begin position="104"/>
        <end position="162"/>
    </location>
</feature>
<dbReference type="AlphaFoldDB" id="A0A059F999"/>
<accession>A0A059F999</accession>
<gene>
    <name evidence="3" type="ORF">HJA_13370</name>
</gene>
<keyword evidence="1" id="KW-0175">Coiled coil</keyword>
<dbReference type="PATRIC" id="fig|1280952.3.peg.2676"/>
<feature type="domain" description="Multidrug resistance protein MdtA-like barrel-sandwich hybrid" evidence="2">
    <location>
        <begin position="45"/>
        <end position="226"/>
    </location>
</feature>
<evidence type="ECO:0000259" key="2">
    <source>
        <dbReference type="Pfam" id="PF25917"/>
    </source>
</evidence>
<comment type="caution">
    <text evidence="3">The sequence shown here is derived from an EMBL/GenBank/DDBJ whole genome shotgun (WGS) entry which is preliminary data.</text>
</comment>
<dbReference type="RefSeq" id="WP_162177071.1">
    <property type="nucleotide sequence ID" value="NZ_ARYJ01000009.1"/>
</dbReference>
<dbReference type="GO" id="GO:0005886">
    <property type="term" value="C:plasma membrane"/>
    <property type="evidence" value="ECO:0007669"/>
    <property type="project" value="TreeGrafter"/>
</dbReference>
<reference evidence="3 4" key="1">
    <citation type="journal article" date="2014" name="Antonie Van Leeuwenhoek">
        <title>Hyphomonas beringensis sp. nov. and Hyphomonas chukchiensis sp. nov., isolated from surface seawater of the Bering Sea and Chukchi Sea.</title>
        <authorList>
            <person name="Li C."/>
            <person name="Lai Q."/>
            <person name="Li G."/>
            <person name="Dong C."/>
            <person name="Wang J."/>
            <person name="Liao Y."/>
            <person name="Shao Z."/>
        </authorList>
    </citation>
    <scope>NUCLEOTIDE SEQUENCE [LARGE SCALE GENOMIC DNA]</scope>
    <source>
        <strain evidence="3 4">VP2</strain>
    </source>
</reference>
<dbReference type="Gene3D" id="1.10.287.470">
    <property type="entry name" value="Helix hairpin bin"/>
    <property type="match status" value="3"/>
</dbReference>
<name>A0A059F999_9PROT</name>
<sequence length="317" mass="33701">MTPFLKPATLAAGFLLLSVTGCSQQDEPVHLGYVEADWTYVAAPAAGRIIDQTVSEGSRVAQGDFLFQLDSTAEEAAVSEAGARLNQAEAQAEDLSTGARPPEIKRLEAQLSAARARLEKATSERDRILPLVDQGFAPKSQRDTVEAEYDAATAAVHAAEQDLKVAALPGRDASREAANAATRSAEAAKAAAEYRLNERRTMAPVGGRVEEVFFRKGEFVTPGAPVLAILPDDALKVRFYVPETDLSALNVGDSVSVTADGLASPVSANISFIAHEAEFAPPVIYARHSREKLVFMVEAKVPVGAGLHPGLPVEVNW</sequence>
<dbReference type="Gene3D" id="2.40.50.100">
    <property type="match status" value="2"/>
</dbReference>
<dbReference type="InterPro" id="IPR058625">
    <property type="entry name" value="MdtA-like_BSH"/>
</dbReference>
<evidence type="ECO:0000313" key="3">
    <source>
        <dbReference type="EMBL" id="KCZ87194.1"/>
    </source>
</evidence>
<evidence type="ECO:0000256" key="1">
    <source>
        <dbReference type="SAM" id="Coils"/>
    </source>
</evidence>
<organism evidence="3 4">
    <name type="scientific">Hyphomonas jannaschiana VP2</name>
    <dbReference type="NCBI Taxonomy" id="1280952"/>
    <lineage>
        <taxon>Bacteria</taxon>
        <taxon>Pseudomonadati</taxon>
        <taxon>Pseudomonadota</taxon>
        <taxon>Alphaproteobacteria</taxon>
        <taxon>Hyphomonadales</taxon>
        <taxon>Hyphomonadaceae</taxon>
        <taxon>Hyphomonas</taxon>
    </lineage>
</organism>
<evidence type="ECO:0000313" key="4">
    <source>
        <dbReference type="Proteomes" id="UP000024816"/>
    </source>
</evidence>
<dbReference type="EMBL" id="ARYJ01000009">
    <property type="protein sequence ID" value="KCZ87194.1"/>
    <property type="molecule type" value="Genomic_DNA"/>
</dbReference>
<dbReference type="SUPFAM" id="SSF111369">
    <property type="entry name" value="HlyD-like secretion proteins"/>
    <property type="match status" value="3"/>
</dbReference>
<dbReference type="Gene3D" id="2.40.30.170">
    <property type="match status" value="1"/>
</dbReference>
<dbReference type="PANTHER" id="PTHR30438">
    <property type="entry name" value="36 KDA ANTIGEN-RELATED"/>
    <property type="match status" value="1"/>
</dbReference>